<dbReference type="Proteomes" id="UP001201812">
    <property type="component" value="Unassembled WGS sequence"/>
</dbReference>
<protein>
    <submittedName>
        <fullName evidence="2">Uncharacterized protein</fullName>
    </submittedName>
</protein>
<feature type="compositionally biased region" description="Low complexity" evidence="1">
    <location>
        <begin position="358"/>
        <end position="370"/>
    </location>
</feature>
<accession>A0AAD4N4D6</accession>
<feature type="region of interest" description="Disordered" evidence="1">
    <location>
        <begin position="1"/>
        <end position="314"/>
    </location>
</feature>
<feature type="compositionally biased region" description="Low complexity" evidence="1">
    <location>
        <begin position="24"/>
        <end position="41"/>
    </location>
</feature>
<sequence>MVQHKKEYRSSTLNKSCVRSTGLTNSQANTTSATSSKSSSQGGDVKRRFMSGDQRSRLSSPNKDEKFLGSACRLSFRRTMDAGSVQGDSGRTGATSRDRGRRSSISFPSLTPDETRWTSGKTNRTGAGSENNSQSTKSGERSTLRTGSGAGGLQFHRRRNPTRRSTIPNNHGSPSPKVAMLSALPPLPSSTADYPTLREANNLGRSARARRTINRQTAQTKPQPSTLSMASSSCSLASIASTSSGIDSSSGSSHIHDLNHSQSDQNSDHKAQVESIPDDPTSSVSGVTGTNSVAESEVDPSPPNSSTASSLGFEDDQDMRQLSTMLMENGNKEESLSGDCLDEANAKLAAIRLEDGTSEPGPTSTPSSSSYCSEALSPCPPPYTPSISPFPPSAAYYHPTDYYQNMMLNQIQTRLYDLDFSNPTVQRYFHQQRQFYRQIYDQQFAAAANGGGKPNGFVGDVYQSGLSKSRSAPTRSAAYSGNRKPPRYGGSRGDRRPAPPGFASARHYSTSGSRWRPPRGPGYTNPQHFGLPPPSPFPANGAQWALHHPLAQSIVDSQNGIVPSASQEFHGSEAGEPAGEDPSSVCTSEANGCSTDPSYDISCQPRSSTLSECTTSSFEDISQAENSHTQQRYSHTQQLTYLALFSQAR</sequence>
<gene>
    <name evidence="2" type="ORF">DdX_07190</name>
</gene>
<feature type="region of interest" description="Disordered" evidence="1">
    <location>
        <begin position="353"/>
        <end position="377"/>
    </location>
</feature>
<feature type="compositionally biased region" description="Polar residues" evidence="1">
    <location>
        <begin position="86"/>
        <end position="95"/>
    </location>
</feature>
<dbReference type="AlphaFoldDB" id="A0AAD4N4D6"/>
<proteinExistence type="predicted"/>
<keyword evidence="3" id="KW-1185">Reference proteome</keyword>
<reference evidence="2" key="1">
    <citation type="submission" date="2022-01" db="EMBL/GenBank/DDBJ databases">
        <title>Genome Sequence Resource for Two Populations of Ditylenchus destructor, the Migratory Endoparasitic Phytonematode.</title>
        <authorList>
            <person name="Zhang H."/>
            <person name="Lin R."/>
            <person name="Xie B."/>
        </authorList>
    </citation>
    <scope>NUCLEOTIDE SEQUENCE</scope>
    <source>
        <strain evidence="2">BazhouSP</strain>
    </source>
</reference>
<dbReference type="EMBL" id="JAKKPZ010000009">
    <property type="protein sequence ID" value="KAI1717442.1"/>
    <property type="molecule type" value="Genomic_DNA"/>
</dbReference>
<feature type="compositionally biased region" description="Polar residues" evidence="1">
    <location>
        <begin position="163"/>
        <end position="173"/>
    </location>
</feature>
<evidence type="ECO:0000313" key="2">
    <source>
        <dbReference type="EMBL" id="KAI1717442.1"/>
    </source>
</evidence>
<feature type="region of interest" description="Disordered" evidence="1">
    <location>
        <begin position="567"/>
        <end position="591"/>
    </location>
</feature>
<evidence type="ECO:0000256" key="1">
    <source>
        <dbReference type="SAM" id="MobiDB-lite"/>
    </source>
</evidence>
<feature type="compositionally biased region" description="Low complexity" evidence="1">
    <location>
        <begin position="281"/>
        <end position="293"/>
    </location>
</feature>
<feature type="compositionally biased region" description="Polar residues" evidence="1">
    <location>
        <begin position="117"/>
        <end position="137"/>
    </location>
</feature>
<feature type="region of interest" description="Disordered" evidence="1">
    <location>
        <begin position="459"/>
        <end position="534"/>
    </location>
</feature>
<feature type="compositionally biased region" description="Polar residues" evidence="1">
    <location>
        <begin position="214"/>
        <end position="224"/>
    </location>
</feature>
<feature type="compositionally biased region" description="Polar residues" evidence="1">
    <location>
        <begin position="10"/>
        <end position="23"/>
    </location>
</feature>
<organism evidence="2 3">
    <name type="scientific">Ditylenchus destructor</name>
    <dbReference type="NCBI Taxonomy" id="166010"/>
    <lineage>
        <taxon>Eukaryota</taxon>
        <taxon>Metazoa</taxon>
        <taxon>Ecdysozoa</taxon>
        <taxon>Nematoda</taxon>
        <taxon>Chromadorea</taxon>
        <taxon>Rhabditida</taxon>
        <taxon>Tylenchina</taxon>
        <taxon>Tylenchomorpha</taxon>
        <taxon>Sphaerularioidea</taxon>
        <taxon>Anguinidae</taxon>
        <taxon>Anguininae</taxon>
        <taxon>Ditylenchus</taxon>
    </lineage>
</organism>
<feature type="compositionally biased region" description="Low complexity" evidence="1">
    <location>
        <begin position="225"/>
        <end position="253"/>
    </location>
</feature>
<evidence type="ECO:0000313" key="3">
    <source>
        <dbReference type="Proteomes" id="UP001201812"/>
    </source>
</evidence>
<comment type="caution">
    <text evidence="2">The sequence shown here is derived from an EMBL/GenBank/DDBJ whole genome shotgun (WGS) entry which is preliminary data.</text>
</comment>
<feature type="compositionally biased region" description="Polar residues" evidence="1">
    <location>
        <begin position="464"/>
        <end position="479"/>
    </location>
</feature>
<name>A0AAD4N4D6_9BILA</name>